<feature type="region of interest" description="Disordered" evidence="1">
    <location>
        <begin position="283"/>
        <end position="306"/>
    </location>
</feature>
<dbReference type="InterPro" id="IPR043136">
    <property type="entry name" value="B30.2/SPRY_sf"/>
</dbReference>
<evidence type="ECO:0000313" key="4">
    <source>
        <dbReference type="EMBL" id="WAR09702.1"/>
    </source>
</evidence>
<sequence>LYLDQVRGDPFGSKCGQGDRIGCGVRYLSSRTDIVDVFFTKNGPEIGSRRVNIPNGGLFPAVGMKSDGERVRLDMDAAFGTCSKSQRNPRMQGLTSCLLTATVLGAIGAVAIGLVPEDYPNYEMPGWRENLYIASGHGDPFGSLCGRGDRMGCGVRFIKQSLNAIDVYFTKNGGEVGSRRINLSSGGLFPAIGMHSNGEKVRILTLQDGEADVQKAFANLTIQMLESDQAHAKIVSSGRNVEHFESNTVPGRKREVNHTENASDFVLTNLEGGLHDEVCDSVTGRRRGESSGDAVGGRRRRCTDRK</sequence>
<feature type="domain" description="SPRY" evidence="3">
    <location>
        <begin position="113"/>
        <end position="204"/>
    </location>
</feature>
<evidence type="ECO:0000256" key="2">
    <source>
        <dbReference type="SAM" id="Phobius"/>
    </source>
</evidence>
<keyword evidence="5" id="KW-1185">Reference proteome</keyword>
<proteinExistence type="predicted"/>
<dbReference type="InterPro" id="IPR003877">
    <property type="entry name" value="SPRY_dom"/>
</dbReference>
<feature type="compositionally biased region" description="Basic residues" evidence="1">
    <location>
        <begin position="297"/>
        <end position="306"/>
    </location>
</feature>
<accession>A0ABY7EL53</accession>
<dbReference type="Gene3D" id="2.60.120.920">
    <property type="match status" value="2"/>
</dbReference>
<evidence type="ECO:0000313" key="5">
    <source>
        <dbReference type="Proteomes" id="UP001164746"/>
    </source>
</evidence>
<feature type="non-terminal residue" evidence="4">
    <location>
        <position position="306"/>
    </location>
</feature>
<reference evidence="4" key="1">
    <citation type="submission" date="2022-11" db="EMBL/GenBank/DDBJ databases">
        <title>Centuries of genome instability and evolution in soft-shell clam transmissible cancer (bioRxiv).</title>
        <authorList>
            <person name="Hart S.F.M."/>
            <person name="Yonemitsu M.A."/>
            <person name="Giersch R.M."/>
            <person name="Beal B.F."/>
            <person name="Arriagada G."/>
            <person name="Davis B.W."/>
            <person name="Ostrander E.A."/>
            <person name="Goff S.P."/>
            <person name="Metzger M.J."/>
        </authorList>
    </citation>
    <scope>NUCLEOTIDE SEQUENCE</scope>
    <source>
        <strain evidence="4">MELC-2E11</strain>
        <tissue evidence="4">Siphon/mantle</tissue>
    </source>
</reference>
<name>A0ABY7EL53_MYAAR</name>
<protein>
    <submittedName>
        <fullName evidence="4">SPRY3-like protein</fullName>
    </submittedName>
</protein>
<organism evidence="4 5">
    <name type="scientific">Mya arenaria</name>
    <name type="common">Soft-shell clam</name>
    <dbReference type="NCBI Taxonomy" id="6604"/>
    <lineage>
        <taxon>Eukaryota</taxon>
        <taxon>Metazoa</taxon>
        <taxon>Spiralia</taxon>
        <taxon>Lophotrochozoa</taxon>
        <taxon>Mollusca</taxon>
        <taxon>Bivalvia</taxon>
        <taxon>Autobranchia</taxon>
        <taxon>Heteroconchia</taxon>
        <taxon>Euheterodonta</taxon>
        <taxon>Imparidentia</taxon>
        <taxon>Neoheterodontei</taxon>
        <taxon>Myida</taxon>
        <taxon>Myoidea</taxon>
        <taxon>Myidae</taxon>
        <taxon>Mya</taxon>
    </lineage>
</organism>
<dbReference type="InterPro" id="IPR013320">
    <property type="entry name" value="ConA-like_dom_sf"/>
</dbReference>
<dbReference type="EMBL" id="CP111018">
    <property type="protein sequence ID" value="WAR09702.1"/>
    <property type="molecule type" value="Genomic_DNA"/>
</dbReference>
<dbReference type="SUPFAM" id="SSF49899">
    <property type="entry name" value="Concanavalin A-like lectins/glucanases"/>
    <property type="match status" value="1"/>
</dbReference>
<keyword evidence="2" id="KW-0472">Membrane</keyword>
<gene>
    <name evidence="4" type="ORF">MAR_034778</name>
</gene>
<evidence type="ECO:0000259" key="3">
    <source>
        <dbReference type="Pfam" id="PF00622"/>
    </source>
</evidence>
<keyword evidence="2" id="KW-1133">Transmembrane helix</keyword>
<keyword evidence="2" id="KW-0812">Transmembrane</keyword>
<feature type="transmembrane region" description="Helical" evidence="2">
    <location>
        <begin position="93"/>
        <end position="115"/>
    </location>
</feature>
<dbReference type="Proteomes" id="UP001164746">
    <property type="component" value="Chromosome 7"/>
</dbReference>
<dbReference type="Pfam" id="PF00622">
    <property type="entry name" value="SPRY"/>
    <property type="match status" value="1"/>
</dbReference>
<evidence type="ECO:0000256" key="1">
    <source>
        <dbReference type="SAM" id="MobiDB-lite"/>
    </source>
</evidence>